<comment type="similarity">
    <text evidence="2">Belongs to the FPP/GGPP synthase family.</text>
</comment>
<dbReference type="EMBL" id="JBFOLK010000005">
    <property type="protein sequence ID" value="KAL2511990.1"/>
    <property type="molecule type" value="Genomic_DNA"/>
</dbReference>
<dbReference type="InterPro" id="IPR000092">
    <property type="entry name" value="Polyprenyl_synt"/>
</dbReference>
<protein>
    <submittedName>
        <fullName evidence="5">Heterodimeric geranylgeranyl pyrophosphate synthase large subunit 1</fullName>
    </submittedName>
</protein>
<dbReference type="SUPFAM" id="SSF48576">
    <property type="entry name" value="Terpenoid synthases"/>
    <property type="match status" value="1"/>
</dbReference>
<keyword evidence="4" id="KW-0460">Magnesium</keyword>
<name>A0ABD1TH09_9LAMI</name>
<dbReference type="Pfam" id="PF00348">
    <property type="entry name" value="polyprenyl_synt"/>
    <property type="match status" value="1"/>
</dbReference>
<evidence type="ECO:0000313" key="6">
    <source>
        <dbReference type="Proteomes" id="UP001604336"/>
    </source>
</evidence>
<gene>
    <name evidence="5" type="ORF">Adt_17590</name>
</gene>
<reference evidence="6" key="1">
    <citation type="submission" date="2024-07" db="EMBL/GenBank/DDBJ databases">
        <title>Two chromosome-level genome assemblies of Korean endemic species Abeliophyllum distichum and Forsythia ovata (Oleaceae).</title>
        <authorList>
            <person name="Jang H."/>
        </authorList>
    </citation>
    <scope>NUCLEOTIDE SEQUENCE [LARGE SCALE GENOMIC DNA]</scope>
</reference>
<evidence type="ECO:0000256" key="1">
    <source>
        <dbReference type="ARBA" id="ARBA00001946"/>
    </source>
</evidence>
<dbReference type="InterPro" id="IPR008949">
    <property type="entry name" value="Isoprenoid_synthase_dom_sf"/>
</dbReference>
<evidence type="ECO:0000256" key="4">
    <source>
        <dbReference type="ARBA" id="ARBA00022842"/>
    </source>
</evidence>
<keyword evidence="3" id="KW-0479">Metal-binding</keyword>
<comment type="cofactor">
    <cofactor evidence="1">
        <name>Mg(2+)</name>
        <dbReference type="ChEBI" id="CHEBI:18420"/>
    </cofactor>
</comment>
<dbReference type="PANTHER" id="PTHR43281">
    <property type="entry name" value="FARNESYL DIPHOSPHATE SYNTHASE"/>
    <property type="match status" value="1"/>
</dbReference>
<sequence>MPAACAVEMIHTMTLIHDDLPFTDNDDLRRWKPTSHKVFGEDVAVLAGDALLLAHGHQCIQILEVAFSCSQFRRLCGLMKPSIQVRHAQGIHNVEGDKNC</sequence>
<dbReference type="Proteomes" id="UP001604336">
    <property type="component" value="Unassembled WGS sequence"/>
</dbReference>
<dbReference type="AlphaFoldDB" id="A0ABD1TH09"/>
<organism evidence="5 6">
    <name type="scientific">Abeliophyllum distichum</name>
    <dbReference type="NCBI Taxonomy" id="126358"/>
    <lineage>
        <taxon>Eukaryota</taxon>
        <taxon>Viridiplantae</taxon>
        <taxon>Streptophyta</taxon>
        <taxon>Embryophyta</taxon>
        <taxon>Tracheophyta</taxon>
        <taxon>Spermatophyta</taxon>
        <taxon>Magnoliopsida</taxon>
        <taxon>eudicotyledons</taxon>
        <taxon>Gunneridae</taxon>
        <taxon>Pentapetalae</taxon>
        <taxon>asterids</taxon>
        <taxon>lamiids</taxon>
        <taxon>Lamiales</taxon>
        <taxon>Oleaceae</taxon>
        <taxon>Forsythieae</taxon>
        <taxon>Abeliophyllum</taxon>
    </lineage>
</organism>
<evidence type="ECO:0000256" key="2">
    <source>
        <dbReference type="ARBA" id="ARBA00006706"/>
    </source>
</evidence>
<evidence type="ECO:0000313" key="5">
    <source>
        <dbReference type="EMBL" id="KAL2511990.1"/>
    </source>
</evidence>
<keyword evidence="6" id="KW-1185">Reference proteome</keyword>
<comment type="caution">
    <text evidence="5">The sequence shown here is derived from an EMBL/GenBank/DDBJ whole genome shotgun (WGS) entry which is preliminary data.</text>
</comment>
<dbReference type="PANTHER" id="PTHR43281:SF24">
    <property type="entry name" value="OS07G0580900 PROTEIN"/>
    <property type="match status" value="1"/>
</dbReference>
<accession>A0ABD1TH09</accession>
<evidence type="ECO:0000256" key="3">
    <source>
        <dbReference type="ARBA" id="ARBA00022723"/>
    </source>
</evidence>
<dbReference type="Gene3D" id="1.10.600.10">
    <property type="entry name" value="Farnesyl Diphosphate Synthase"/>
    <property type="match status" value="1"/>
</dbReference>
<proteinExistence type="inferred from homology"/>
<dbReference type="GO" id="GO:0046872">
    <property type="term" value="F:metal ion binding"/>
    <property type="evidence" value="ECO:0007669"/>
    <property type="project" value="UniProtKB-KW"/>
</dbReference>